<reference evidence="1" key="1">
    <citation type="submission" date="2023-07" db="EMBL/GenBank/DDBJ databases">
        <authorList>
            <consortium name="AG Swart"/>
            <person name="Singh M."/>
            <person name="Singh A."/>
            <person name="Seah K."/>
            <person name="Emmerich C."/>
        </authorList>
    </citation>
    <scope>NUCLEOTIDE SEQUENCE</scope>
    <source>
        <strain evidence="1">DP1</strain>
    </source>
</reference>
<proteinExistence type="predicted"/>
<name>A0AAD1UB05_EUPCR</name>
<evidence type="ECO:0000313" key="2">
    <source>
        <dbReference type="Proteomes" id="UP001295684"/>
    </source>
</evidence>
<dbReference type="Proteomes" id="UP001295684">
    <property type="component" value="Unassembled WGS sequence"/>
</dbReference>
<evidence type="ECO:0000313" key="1">
    <source>
        <dbReference type="EMBL" id="CAI2363952.1"/>
    </source>
</evidence>
<dbReference type="AlphaFoldDB" id="A0AAD1UB05"/>
<accession>A0AAD1UB05</accession>
<comment type="caution">
    <text evidence="1">The sequence shown here is derived from an EMBL/GenBank/DDBJ whole genome shotgun (WGS) entry which is preliminary data.</text>
</comment>
<keyword evidence="2" id="KW-1185">Reference proteome</keyword>
<dbReference type="EMBL" id="CAMPGE010005105">
    <property type="protein sequence ID" value="CAI2363952.1"/>
    <property type="molecule type" value="Genomic_DNA"/>
</dbReference>
<protein>
    <submittedName>
        <fullName evidence="1">Uncharacterized protein</fullName>
    </submittedName>
</protein>
<sequence>MICTEYWIFSPILDAFSGTHLEKLTYGNGVYCFCQGFCNIKYSRSNYEIYSELLDEF</sequence>
<organism evidence="1 2">
    <name type="scientific">Euplotes crassus</name>
    <dbReference type="NCBI Taxonomy" id="5936"/>
    <lineage>
        <taxon>Eukaryota</taxon>
        <taxon>Sar</taxon>
        <taxon>Alveolata</taxon>
        <taxon>Ciliophora</taxon>
        <taxon>Intramacronucleata</taxon>
        <taxon>Spirotrichea</taxon>
        <taxon>Hypotrichia</taxon>
        <taxon>Euplotida</taxon>
        <taxon>Euplotidae</taxon>
        <taxon>Moneuplotes</taxon>
    </lineage>
</organism>
<gene>
    <name evidence="1" type="ORF">ECRASSUSDP1_LOCUS5292</name>
</gene>